<dbReference type="PANTHER" id="PTHR13510:SF44">
    <property type="entry name" value="RABENOSYN-5"/>
    <property type="match status" value="1"/>
</dbReference>
<protein>
    <recommendedName>
        <fullName evidence="4">START domain-containing protein</fullName>
    </recommendedName>
</protein>
<reference evidence="2" key="1">
    <citation type="submission" date="2021-12" db="EMBL/GenBank/DDBJ databases">
        <title>Prjna785345.</title>
        <authorList>
            <person name="Rujirawat T."/>
            <person name="Krajaejun T."/>
        </authorList>
    </citation>
    <scope>NUCLEOTIDE SEQUENCE</scope>
    <source>
        <strain evidence="2">Pi057C3</strain>
    </source>
</reference>
<evidence type="ECO:0000313" key="3">
    <source>
        <dbReference type="Proteomes" id="UP001209570"/>
    </source>
</evidence>
<dbReference type="SUPFAM" id="SSF55961">
    <property type="entry name" value="Bet v1-like"/>
    <property type="match status" value="1"/>
</dbReference>
<evidence type="ECO:0000313" key="2">
    <source>
        <dbReference type="EMBL" id="KAJ0396926.1"/>
    </source>
</evidence>
<gene>
    <name evidence="2" type="ORF">P43SY_000985</name>
</gene>
<name>A0AAD5Q8N6_PYTIN</name>
<accession>A0AAD5Q8N6</accession>
<feature type="region of interest" description="Disordered" evidence="1">
    <location>
        <begin position="386"/>
        <end position="427"/>
    </location>
</feature>
<dbReference type="InterPro" id="IPR023393">
    <property type="entry name" value="START-like_dom_sf"/>
</dbReference>
<evidence type="ECO:0008006" key="4">
    <source>
        <dbReference type="Google" id="ProtNLM"/>
    </source>
</evidence>
<feature type="region of interest" description="Disordered" evidence="1">
    <location>
        <begin position="331"/>
        <end position="370"/>
    </location>
</feature>
<feature type="compositionally biased region" description="Low complexity" evidence="1">
    <location>
        <begin position="393"/>
        <end position="424"/>
    </location>
</feature>
<dbReference type="InterPro" id="IPR052727">
    <property type="entry name" value="Rab4/Rab5_effector"/>
</dbReference>
<organism evidence="2 3">
    <name type="scientific">Pythium insidiosum</name>
    <name type="common">Pythiosis disease agent</name>
    <dbReference type="NCBI Taxonomy" id="114742"/>
    <lineage>
        <taxon>Eukaryota</taxon>
        <taxon>Sar</taxon>
        <taxon>Stramenopiles</taxon>
        <taxon>Oomycota</taxon>
        <taxon>Peronosporomycetes</taxon>
        <taxon>Pythiales</taxon>
        <taxon>Pythiaceae</taxon>
        <taxon>Pythium</taxon>
    </lineage>
</organism>
<dbReference type="AlphaFoldDB" id="A0AAD5Q8N6"/>
<dbReference type="Proteomes" id="UP001209570">
    <property type="component" value="Unassembled WGS sequence"/>
</dbReference>
<keyword evidence="3" id="KW-1185">Reference proteome</keyword>
<feature type="compositionally biased region" description="Acidic residues" evidence="1">
    <location>
        <begin position="340"/>
        <end position="350"/>
    </location>
</feature>
<proteinExistence type="predicted"/>
<evidence type="ECO:0000256" key="1">
    <source>
        <dbReference type="SAM" id="MobiDB-lite"/>
    </source>
</evidence>
<sequence>MDNSRPTADGAARELDPSRFPLMPSLFPVVQCDDTQTEFLKREADTLVRDMVGRVKWEMRNEDSSRGWKLSSSKRHYRETGIRTYCRKSDVLTERKSRRLDFKCMGCVAMSLPQIMDALYSDNTLDFRHNAELLVDGCLDASVLHVVHRRTPSQPYRYLGLNWLAMRGTGMFDKKRDICYVRSTGITADAARNDIGYVVMRSIDLKECPRLEQSHGLARLHLSSAMLFRASANGDATDVIWQGSMALGGLSFSKALDFVHTTYSTCVSNLNVHVVTRYLTRDFGVVSAKRRATTLERETIDLSSSISEKDNVRRFCKKCVVDAKKRLDKARPTLLRGPEREDDDDDDGDDANSRLSSPRHNGNGDRVSTVSSVSSRCSINLFWDPSASGGKTSNNNNSQASAGSGQTTSTSTSTSSATSFSNSNIPLSPLSIKTAEAKKNKRDRLETDPWEHYDKFDGECSQTRNTSFNGRASTYSNESKDSDLAARLYEMSCRAQETLDTTRRNSCMMGSDSGSAPRSSEHRAFQHLDKSISEQADLLNVIGFVSTGRVYMENRTSDSGVRVSESSISDAERFEILT</sequence>
<dbReference type="Gene3D" id="3.30.530.20">
    <property type="match status" value="1"/>
</dbReference>
<comment type="caution">
    <text evidence="2">The sequence shown here is derived from an EMBL/GenBank/DDBJ whole genome shotgun (WGS) entry which is preliminary data.</text>
</comment>
<dbReference type="EMBL" id="JAKCXM010000274">
    <property type="protein sequence ID" value="KAJ0396926.1"/>
    <property type="molecule type" value="Genomic_DNA"/>
</dbReference>
<dbReference type="PANTHER" id="PTHR13510">
    <property type="entry name" value="FYVE-FINGER-CONTAINING RAB5 EFFECTOR PROTEIN RABENOSYN-5-RELATED"/>
    <property type="match status" value="1"/>
</dbReference>